<dbReference type="Pfam" id="PF02811">
    <property type="entry name" value="PHP"/>
    <property type="match status" value="1"/>
</dbReference>
<reference evidence="2" key="1">
    <citation type="submission" date="2012-04" db="EMBL/GenBank/DDBJ databases">
        <authorList>
            <person name="Borisov I.G."/>
            <person name="Ivanikova N.V."/>
            <person name="Pinevich A.V."/>
        </authorList>
    </citation>
    <scope>NUCLEOTIDE SEQUENCE</scope>
    <source>
        <strain evidence="2">CALU 1027</strain>
    </source>
</reference>
<dbReference type="OrthoDB" id="9804333at2"/>
<dbReference type="eggNOG" id="COG0613">
    <property type="taxonomic scope" value="Bacteria"/>
</dbReference>
<dbReference type="InterPro" id="IPR003141">
    <property type="entry name" value="Pol/His_phosphatase_N"/>
</dbReference>
<accession>A0A0M2PVJ2</accession>
<keyword evidence="3" id="KW-1185">Reference proteome</keyword>
<evidence type="ECO:0000313" key="2">
    <source>
        <dbReference type="EMBL" id="KKJ00456.1"/>
    </source>
</evidence>
<comment type="caution">
    <text evidence="2">The sequence shown here is derived from an EMBL/GenBank/DDBJ whole genome shotgun (WGS) entry which is preliminary data.</text>
</comment>
<evidence type="ECO:0000313" key="3">
    <source>
        <dbReference type="Proteomes" id="UP000034681"/>
    </source>
</evidence>
<dbReference type="PANTHER" id="PTHR42924:SF3">
    <property type="entry name" value="POLYMERASE_HISTIDINOL PHOSPHATASE N-TERMINAL DOMAIN-CONTAINING PROTEIN"/>
    <property type="match status" value="1"/>
</dbReference>
<dbReference type="InterPro" id="IPR016195">
    <property type="entry name" value="Pol/histidinol_Pase-like"/>
</dbReference>
<proteinExistence type="predicted"/>
<dbReference type="InterPro" id="IPR004013">
    <property type="entry name" value="PHP_dom"/>
</dbReference>
<name>A0A0M2PVJ2_PROHO</name>
<dbReference type="SMART" id="SM00481">
    <property type="entry name" value="POLIIIAc"/>
    <property type="match status" value="1"/>
</dbReference>
<dbReference type="STRING" id="317619.GCA_000332315_00071"/>
<evidence type="ECO:0000259" key="1">
    <source>
        <dbReference type="SMART" id="SM00481"/>
    </source>
</evidence>
<dbReference type="CDD" id="cd07438">
    <property type="entry name" value="PHP_HisPPase_AMP"/>
    <property type="match status" value="1"/>
</dbReference>
<dbReference type="Proteomes" id="UP000034681">
    <property type="component" value="Unassembled WGS sequence"/>
</dbReference>
<feature type="domain" description="Polymerase/histidinol phosphatase N-terminal" evidence="1">
    <location>
        <begin position="19"/>
        <end position="115"/>
    </location>
</feature>
<dbReference type="GO" id="GO:0035312">
    <property type="term" value="F:5'-3' DNA exonuclease activity"/>
    <property type="evidence" value="ECO:0007669"/>
    <property type="project" value="TreeGrafter"/>
</dbReference>
<dbReference type="AlphaFoldDB" id="A0A0M2PVJ2"/>
<dbReference type="GO" id="GO:0004534">
    <property type="term" value="F:5'-3' RNA exonuclease activity"/>
    <property type="evidence" value="ECO:0007669"/>
    <property type="project" value="TreeGrafter"/>
</dbReference>
<organism evidence="2 3">
    <name type="scientific">Prochlorothrix hollandica PCC 9006 = CALU 1027</name>
    <dbReference type="NCBI Taxonomy" id="317619"/>
    <lineage>
        <taxon>Bacteria</taxon>
        <taxon>Bacillati</taxon>
        <taxon>Cyanobacteriota</taxon>
        <taxon>Cyanophyceae</taxon>
        <taxon>Prochlorotrichales</taxon>
        <taxon>Prochlorotrichaceae</taxon>
        <taxon>Prochlorothrix</taxon>
    </lineage>
</organism>
<dbReference type="GO" id="GO:0016740">
    <property type="term" value="F:transferase activity"/>
    <property type="evidence" value="ECO:0007669"/>
    <property type="project" value="UniProtKB-KW"/>
</dbReference>
<dbReference type="Gene3D" id="3.20.20.140">
    <property type="entry name" value="Metal-dependent hydrolases"/>
    <property type="match status" value="1"/>
</dbReference>
<dbReference type="SUPFAM" id="SSF89550">
    <property type="entry name" value="PHP domain-like"/>
    <property type="match status" value="1"/>
</dbReference>
<protein>
    <submittedName>
        <fullName evidence="2">Phosphotransferase</fullName>
    </submittedName>
</protein>
<dbReference type="EMBL" id="AJTX02000004">
    <property type="protein sequence ID" value="KKJ00456.1"/>
    <property type="molecule type" value="Genomic_DNA"/>
</dbReference>
<gene>
    <name evidence="2" type="ORF">PROH_06640</name>
</gene>
<dbReference type="PANTHER" id="PTHR42924">
    <property type="entry name" value="EXONUCLEASE"/>
    <property type="match status" value="1"/>
</dbReference>
<dbReference type="InterPro" id="IPR052018">
    <property type="entry name" value="PHP_domain"/>
</dbReference>
<sequence length="241" mass="26057">MAFYQVAQGLNPESCPHTYNFHLHTTCSDGRLSPQAVIDQALAIGLQGLAITDHHSLAGYRQAQAYLETRQLETRQLETRQLATRQLATQQAMGESNSGSRLPRLWSGTEITARLLDTDVHILGYGFDPEATALAPYCAGYERNPTGEAFGAAAVIAALQEAGGWAVLAHPARYRQSPEELVPAAVALGIDGVESFYAYDNPNPWRVSPSQTLRVSGLAAAHNLMQTCGTDSHGLSLLQRL</sequence>